<reference evidence="1 2" key="1">
    <citation type="submission" date="2020-08" db="EMBL/GenBank/DDBJ databases">
        <title>Genomic Encyclopedia of Type Strains, Phase IV (KMG-IV): sequencing the most valuable type-strain genomes for metagenomic binning, comparative biology and taxonomic classification.</title>
        <authorList>
            <person name="Goeker M."/>
        </authorList>
    </citation>
    <scope>NUCLEOTIDE SEQUENCE [LARGE SCALE GENOMIC DNA]</scope>
    <source>
        <strain evidence="1 2">DSM 19371</strain>
    </source>
</reference>
<comment type="caution">
    <text evidence="1">The sequence shown here is derived from an EMBL/GenBank/DDBJ whole genome shotgun (WGS) entry which is preliminary data.</text>
</comment>
<organism evidence="1 2">
    <name type="scientific">Sphingobium scionense</name>
    <dbReference type="NCBI Taxonomy" id="1404341"/>
    <lineage>
        <taxon>Bacteria</taxon>
        <taxon>Pseudomonadati</taxon>
        <taxon>Pseudomonadota</taxon>
        <taxon>Alphaproteobacteria</taxon>
        <taxon>Sphingomonadales</taxon>
        <taxon>Sphingomonadaceae</taxon>
        <taxon>Sphingobium</taxon>
    </lineage>
</organism>
<keyword evidence="2" id="KW-1185">Reference proteome</keyword>
<dbReference type="EMBL" id="JACIEU010000013">
    <property type="protein sequence ID" value="MBB4149513.1"/>
    <property type="molecule type" value="Genomic_DNA"/>
</dbReference>
<dbReference type="Proteomes" id="UP000590524">
    <property type="component" value="Unassembled WGS sequence"/>
</dbReference>
<proteinExistence type="predicted"/>
<name>A0A7W6LTR1_9SPHN</name>
<gene>
    <name evidence="1" type="ORF">GGQ90_003305</name>
</gene>
<protein>
    <submittedName>
        <fullName evidence="1">Uncharacterized protein</fullName>
    </submittedName>
</protein>
<evidence type="ECO:0000313" key="2">
    <source>
        <dbReference type="Proteomes" id="UP000590524"/>
    </source>
</evidence>
<accession>A0A7W6LTR1</accession>
<dbReference type="RefSeq" id="WP_188083123.1">
    <property type="nucleotide sequence ID" value="NZ_JACIEU010000013.1"/>
</dbReference>
<dbReference type="AlphaFoldDB" id="A0A7W6LTR1"/>
<evidence type="ECO:0000313" key="1">
    <source>
        <dbReference type="EMBL" id="MBB4149513.1"/>
    </source>
</evidence>
<sequence length="102" mass="11087">MIVNTAAMCKRQEAIHREAAAATTLTNVRRIALRAAAAWEKQAQEMTQKEAGEKGGLSPEDAAIALEFLLEEESDRPDAIDDLAKGFDLGRDPANRLSHDIA</sequence>